<evidence type="ECO:0000313" key="2">
    <source>
        <dbReference type="EMBL" id="AOV07146.1"/>
    </source>
</evidence>
<proteinExistence type="predicted"/>
<accession>A0A1D8JEL9</accession>
<dbReference type="EMBL" id="CP017560">
    <property type="protein sequence ID" value="AOV07146.1"/>
    <property type="molecule type" value="Genomic_DNA"/>
</dbReference>
<keyword evidence="3" id="KW-1185">Reference proteome</keyword>
<protein>
    <recommendedName>
        <fullName evidence="1">DnaJ homologue subfamily C member 28 conserved domain-containing protein</fullName>
    </recommendedName>
</protein>
<reference evidence="2 3" key="1">
    <citation type="submission" date="2016-09" db="EMBL/GenBank/DDBJ databases">
        <title>Complete genome sequence of the Lysinibacillus sphaericus LMG 22257, a specie of Bacillus with ureolytic activity that can effectively biodeposit calcium carbonate.</title>
        <authorList>
            <person name="Yan W."/>
        </authorList>
    </citation>
    <scope>NUCLEOTIDE SEQUENCE [LARGE SCALE GENOMIC DNA]</scope>
    <source>
        <strain evidence="2 3">LMG 22257</strain>
    </source>
</reference>
<dbReference type="InterPro" id="IPR018961">
    <property type="entry name" value="DnaJ_homolog_subfam-C_membr-28"/>
</dbReference>
<name>A0A1D8JEL9_9BACL</name>
<gene>
    <name evidence="2" type="ORF">BI350_06065</name>
</gene>
<sequence length="130" mass="15073">MTNEKKGIPPYNDLIGNILSNDANQGRIDHLEGAGKPLSKEYLSGDTFQHFQRIAKDAGYKPYWLKLQHEIRDELIEISTNQKEVEPRELSKRIKKINKKIGTYNRNCPPPFLKGKVSVETINQAFEYWQ</sequence>
<feature type="domain" description="DnaJ homologue subfamily C member 28 conserved" evidence="1">
    <location>
        <begin position="23"/>
        <end position="75"/>
    </location>
</feature>
<dbReference type="RefSeq" id="WP_075527276.1">
    <property type="nucleotide sequence ID" value="NZ_CP017560.1"/>
</dbReference>
<evidence type="ECO:0000313" key="3">
    <source>
        <dbReference type="Proteomes" id="UP000185746"/>
    </source>
</evidence>
<dbReference type="AlphaFoldDB" id="A0A1D8JEL9"/>
<dbReference type="KEGG" id="surl:BI350_06065"/>
<evidence type="ECO:0000259" key="1">
    <source>
        <dbReference type="Pfam" id="PF09350"/>
    </source>
</evidence>
<organism evidence="2 3">
    <name type="scientific">Sporosarcina ureilytica</name>
    <dbReference type="NCBI Taxonomy" id="298596"/>
    <lineage>
        <taxon>Bacteria</taxon>
        <taxon>Bacillati</taxon>
        <taxon>Bacillota</taxon>
        <taxon>Bacilli</taxon>
        <taxon>Bacillales</taxon>
        <taxon>Caryophanaceae</taxon>
        <taxon>Sporosarcina</taxon>
    </lineage>
</organism>
<dbReference type="Proteomes" id="UP000185746">
    <property type="component" value="Chromosome"/>
</dbReference>
<dbReference type="Pfam" id="PF09350">
    <property type="entry name" value="DJC28_CD"/>
    <property type="match status" value="1"/>
</dbReference>